<proteinExistence type="predicted"/>
<gene>
    <name evidence="1" type="ORF">PM001_LOCUS24965</name>
</gene>
<organism evidence="1 2">
    <name type="scientific">Peronospora matthiolae</name>
    <dbReference type="NCBI Taxonomy" id="2874970"/>
    <lineage>
        <taxon>Eukaryota</taxon>
        <taxon>Sar</taxon>
        <taxon>Stramenopiles</taxon>
        <taxon>Oomycota</taxon>
        <taxon>Peronosporomycetes</taxon>
        <taxon>Peronosporales</taxon>
        <taxon>Peronosporaceae</taxon>
        <taxon>Peronospora</taxon>
    </lineage>
</organism>
<dbReference type="Proteomes" id="UP001162060">
    <property type="component" value="Unassembled WGS sequence"/>
</dbReference>
<accession>A0AAV1UZ62</accession>
<evidence type="ECO:0000313" key="2">
    <source>
        <dbReference type="Proteomes" id="UP001162060"/>
    </source>
</evidence>
<dbReference type="EMBL" id="CAKLBY020000250">
    <property type="protein sequence ID" value="CAK7939815.1"/>
    <property type="molecule type" value="Genomic_DNA"/>
</dbReference>
<comment type="caution">
    <text evidence="1">The sequence shown here is derived from an EMBL/GenBank/DDBJ whole genome shotgun (WGS) entry which is preliminary data.</text>
</comment>
<reference evidence="1" key="1">
    <citation type="submission" date="2024-01" db="EMBL/GenBank/DDBJ databases">
        <authorList>
            <person name="Webb A."/>
        </authorList>
    </citation>
    <scope>NUCLEOTIDE SEQUENCE</scope>
    <source>
        <strain evidence="1">Pm1</strain>
    </source>
</reference>
<sequence>MYPLQTQRMYLSHVVTHHVDDLQQQAMNLLLLRCERYFPRLHACVKLLFLLLQ</sequence>
<dbReference type="AlphaFoldDB" id="A0AAV1UZ62"/>
<evidence type="ECO:0000313" key="1">
    <source>
        <dbReference type="EMBL" id="CAK7939815.1"/>
    </source>
</evidence>
<name>A0AAV1UZ62_9STRA</name>
<protein>
    <submittedName>
        <fullName evidence="1">Uncharacterized protein</fullName>
    </submittedName>
</protein>